<reference evidence="2" key="1">
    <citation type="submission" date="2017-03" db="EMBL/GenBank/DDBJ databases">
        <title>Phytopthora megakarya and P. palmivora, two closely related causual agents of cacao black pod achieved similar genome size and gene model numbers by different mechanisms.</title>
        <authorList>
            <person name="Ali S."/>
            <person name="Shao J."/>
            <person name="Larry D.J."/>
            <person name="Kronmiller B."/>
            <person name="Shen D."/>
            <person name="Strem M.D."/>
            <person name="Melnick R.L."/>
            <person name="Guiltinan M.J."/>
            <person name="Tyler B.M."/>
            <person name="Meinhardt L.W."/>
            <person name="Bailey B.A."/>
        </authorList>
    </citation>
    <scope>NUCLEOTIDE SEQUENCE [LARGE SCALE GENOMIC DNA]</scope>
    <source>
        <strain evidence="2">zdho120</strain>
    </source>
</reference>
<comment type="caution">
    <text evidence="1">The sequence shown here is derived from an EMBL/GenBank/DDBJ whole genome shotgun (WGS) entry which is preliminary data.</text>
</comment>
<name>A0A225VYC0_9STRA</name>
<accession>A0A225VYC0</accession>
<keyword evidence="2" id="KW-1185">Reference proteome</keyword>
<organism evidence="1 2">
    <name type="scientific">Phytophthora megakarya</name>
    <dbReference type="NCBI Taxonomy" id="4795"/>
    <lineage>
        <taxon>Eukaryota</taxon>
        <taxon>Sar</taxon>
        <taxon>Stramenopiles</taxon>
        <taxon>Oomycota</taxon>
        <taxon>Peronosporomycetes</taxon>
        <taxon>Peronosporales</taxon>
        <taxon>Peronosporaceae</taxon>
        <taxon>Phytophthora</taxon>
    </lineage>
</organism>
<dbReference type="Proteomes" id="UP000198211">
    <property type="component" value="Unassembled WGS sequence"/>
</dbReference>
<dbReference type="OrthoDB" id="123877at2759"/>
<dbReference type="EMBL" id="NBNE01002736">
    <property type="protein sequence ID" value="OWZ09580.1"/>
    <property type="molecule type" value="Genomic_DNA"/>
</dbReference>
<proteinExistence type="predicted"/>
<sequence length="90" mass="10609">MVDKEMVHGMMITKREQDTCDAYHLGTQKKKKHRKKLDRATHEPNQVVYADLLFPIKGMEAVNNLLKEYVLWAKRQAGRLVKKVLIYKIK</sequence>
<evidence type="ECO:0000313" key="1">
    <source>
        <dbReference type="EMBL" id="OWZ09580.1"/>
    </source>
</evidence>
<gene>
    <name evidence="1" type="ORF">PHMEG_00017697</name>
</gene>
<evidence type="ECO:0000313" key="2">
    <source>
        <dbReference type="Proteomes" id="UP000198211"/>
    </source>
</evidence>
<dbReference type="AlphaFoldDB" id="A0A225VYC0"/>
<protein>
    <submittedName>
        <fullName evidence="1">Uncharacterized protein</fullName>
    </submittedName>
</protein>